<dbReference type="Proteomes" id="UP000653730">
    <property type="component" value="Unassembled WGS sequence"/>
</dbReference>
<dbReference type="EMBL" id="JACVDC010000006">
    <property type="protein sequence ID" value="MBC9795124.1"/>
    <property type="molecule type" value="Genomic_DNA"/>
</dbReference>
<evidence type="ECO:0000256" key="2">
    <source>
        <dbReference type="SAM" id="Phobius"/>
    </source>
</evidence>
<proteinExistence type="predicted"/>
<dbReference type="AlphaFoldDB" id="A0A926JPS1"/>
<name>A0A926JPS1_9FLAO</name>
<evidence type="ECO:0000313" key="6">
    <source>
        <dbReference type="Proteomes" id="UP000653730"/>
    </source>
</evidence>
<dbReference type="InterPro" id="IPR012373">
    <property type="entry name" value="Ferrdict_sens_TM"/>
</dbReference>
<feature type="compositionally biased region" description="Polar residues" evidence="1">
    <location>
        <begin position="85"/>
        <end position="102"/>
    </location>
</feature>
<dbReference type="InterPro" id="IPR032508">
    <property type="entry name" value="FecR_C"/>
</dbReference>
<dbReference type="Gene3D" id="3.55.50.30">
    <property type="match status" value="1"/>
</dbReference>
<dbReference type="GO" id="GO:0016989">
    <property type="term" value="F:sigma factor antagonist activity"/>
    <property type="evidence" value="ECO:0007669"/>
    <property type="project" value="TreeGrafter"/>
</dbReference>
<comment type="caution">
    <text evidence="5">The sequence shown here is derived from an EMBL/GenBank/DDBJ whole genome shotgun (WGS) entry which is preliminary data.</text>
</comment>
<evidence type="ECO:0000313" key="5">
    <source>
        <dbReference type="EMBL" id="MBC9795124.1"/>
    </source>
</evidence>
<accession>A0A926JPS1</accession>
<organism evidence="5 6">
    <name type="scientific">Sinomicrobium weinanense</name>
    <dbReference type="NCBI Taxonomy" id="2842200"/>
    <lineage>
        <taxon>Bacteria</taxon>
        <taxon>Pseudomonadati</taxon>
        <taxon>Bacteroidota</taxon>
        <taxon>Flavobacteriia</taxon>
        <taxon>Flavobacteriales</taxon>
        <taxon>Flavobacteriaceae</taxon>
        <taxon>Sinomicrobium</taxon>
    </lineage>
</organism>
<dbReference type="PANTHER" id="PTHR30273">
    <property type="entry name" value="PERIPLASMIC SIGNAL SENSOR AND SIGMA FACTOR ACTIVATOR FECR-RELATED"/>
    <property type="match status" value="1"/>
</dbReference>
<keyword evidence="2" id="KW-0812">Transmembrane</keyword>
<dbReference type="Pfam" id="PF04773">
    <property type="entry name" value="FecR"/>
    <property type="match status" value="1"/>
</dbReference>
<dbReference type="RefSeq" id="WP_187964274.1">
    <property type="nucleotide sequence ID" value="NZ_JACVDC010000006.1"/>
</dbReference>
<dbReference type="Pfam" id="PF16344">
    <property type="entry name" value="FecR_C"/>
    <property type="match status" value="1"/>
</dbReference>
<feature type="transmembrane region" description="Helical" evidence="2">
    <location>
        <begin position="114"/>
        <end position="131"/>
    </location>
</feature>
<dbReference type="InterPro" id="IPR006860">
    <property type="entry name" value="FecR"/>
</dbReference>
<sequence length="419" mass="47969">MKYKHYKTEDFIADEYFQQWILDPDPVTDDFWKNWLTENPGKKDIVEEAREMVSILDRWQGQDPGLSGTAIKMSWQDIDWRTAKKTQPGTPAYSGSAQQPPFGNQGKKRQKNPWLKVAIGFCVVFGVFYGIDKSGILEKAARLSETASPQVTLELQDGSIEVIDETTSQIITTAKGQRVVSQEKNVLVYANDPNTETEGLVYNQLTVPYGKKFELVLSDGSHIFLNSGSKLRYPVKFLSERPRDVFLDGEAFFEVEKDETRPFTVVTGEMNTKVLGTKFNVTSYKNENNTHTVLVEGSVGVYKPDDTQGKEEPLLVKPGQRAVFENGSIGVEEVKIEKYTAWTRGQLYFVDDKFDLIIKELERHYNVKIENKYEALNKRRLTSTFKDEPDLERVLHIFQKIVPFDYVKERNTITITTPE</sequence>
<feature type="region of interest" description="Disordered" evidence="1">
    <location>
        <begin position="85"/>
        <end position="109"/>
    </location>
</feature>
<feature type="domain" description="FecR protein" evidence="3">
    <location>
        <begin position="207"/>
        <end position="299"/>
    </location>
</feature>
<dbReference type="PANTHER" id="PTHR30273:SF2">
    <property type="entry name" value="PROTEIN FECR"/>
    <property type="match status" value="1"/>
</dbReference>
<keyword evidence="2" id="KW-0472">Membrane</keyword>
<keyword evidence="6" id="KW-1185">Reference proteome</keyword>
<protein>
    <submittedName>
        <fullName evidence="5">FecR domain-containing protein</fullName>
    </submittedName>
</protein>
<feature type="domain" description="Protein FecR C-terminal" evidence="4">
    <location>
        <begin position="347"/>
        <end position="415"/>
    </location>
</feature>
<reference evidence="5 6" key="1">
    <citation type="submission" date="2020-09" db="EMBL/GenBank/DDBJ databases">
        <title>Sinomicrobium weinanense sp. nov., a halophilic bacteria isolated from saline-alkali soil.</title>
        <authorList>
            <person name="Wu P."/>
            <person name="Ren H."/>
            <person name="Mei Y."/>
            <person name="Liang Y."/>
            <person name="Chen Z."/>
        </authorList>
    </citation>
    <scope>NUCLEOTIDE SEQUENCE [LARGE SCALE GENOMIC DNA]</scope>
    <source>
        <strain evidence="5 6">FJxs</strain>
    </source>
</reference>
<gene>
    <name evidence="5" type="ORF">IBL28_04045</name>
</gene>
<evidence type="ECO:0000256" key="1">
    <source>
        <dbReference type="SAM" id="MobiDB-lite"/>
    </source>
</evidence>
<keyword evidence="2" id="KW-1133">Transmembrane helix</keyword>
<dbReference type="Gene3D" id="2.60.120.1440">
    <property type="match status" value="1"/>
</dbReference>
<evidence type="ECO:0000259" key="4">
    <source>
        <dbReference type="Pfam" id="PF16344"/>
    </source>
</evidence>
<evidence type="ECO:0000259" key="3">
    <source>
        <dbReference type="Pfam" id="PF04773"/>
    </source>
</evidence>